<dbReference type="AlphaFoldDB" id="A0A075VB37"/>
<feature type="compositionally biased region" description="Basic and acidic residues" evidence="1">
    <location>
        <begin position="177"/>
        <end position="190"/>
    </location>
</feature>
<dbReference type="Gene3D" id="3.30.1310.10">
    <property type="entry name" value="Nucleoid-associated protein YbaB-like domain"/>
    <property type="match status" value="1"/>
</dbReference>
<dbReference type="HOGENOM" id="CLU_114541_0_0_11"/>
<dbReference type="GO" id="GO:0003677">
    <property type="term" value="F:DNA binding"/>
    <property type="evidence" value="ECO:0007669"/>
    <property type="project" value="InterPro"/>
</dbReference>
<dbReference type="RefSeq" id="WP_038519844.1">
    <property type="nucleotide sequence ID" value="NZ_CP008953.1"/>
</dbReference>
<dbReference type="KEGG" id="aja:AJAP_36365"/>
<organism evidence="2 3">
    <name type="scientific">Amycolatopsis japonica</name>
    <dbReference type="NCBI Taxonomy" id="208439"/>
    <lineage>
        <taxon>Bacteria</taxon>
        <taxon>Bacillati</taxon>
        <taxon>Actinomycetota</taxon>
        <taxon>Actinomycetes</taxon>
        <taxon>Pseudonocardiales</taxon>
        <taxon>Pseudonocardiaceae</taxon>
        <taxon>Amycolatopsis</taxon>
        <taxon>Amycolatopsis japonica group</taxon>
    </lineage>
</organism>
<dbReference type="InterPro" id="IPR036894">
    <property type="entry name" value="YbaB-like_sf"/>
</dbReference>
<keyword evidence="3" id="KW-1185">Reference proteome</keyword>
<feature type="compositionally biased region" description="Basic and acidic residues" evidence="1">
    <location>
        <begin position="150"/>
        <end position="163"/>
    </location>
</feature>
<dbReference type="STRING" id="208439.AJAP_36365"/>
<evidence type="ECO:0000313" key="3">
    <source>
        <dbReference type="Proteomes" id="UP000028492"/>
    </source>
</evidence>
<evidence type="ECO:0000256" key="1">
    <source>
        <dbReference type="SAM" id="MobiDB-lite"/>
    </source>
</evidence>
<proteinExistence type="predicted"/>
<dbReference type="Pfam" id="PF02575">
    <property type="entry name" value="YbaB_DNA_bd"/>
    <property type="match status" value="1"/>
</dbReference>
<dbReference type="SUPFAM" id="SSF82607">
    <property type="entry name" value="YbaB-like"/>
    <property type="match status" value="1"/>
</dbReference>
<dbReference type="eggNOG" id="ENOG50341T7">
    <property type="taxonomic scope" value="Bacteria"/>
</dbReference>
<gene>
    <name evidence="2" type="ORF">AJAP_36365</name>
</gene>
<dbReference type="InterPro" id="IPR004401">
    <property type="entry name" value="YbaB/EbfC"/>
</dbReference>
<name>A0A075VB37_9PSEU</name>
<protein>
    <submittedName>
        <fullName evidence="2">Uncharacterized protein</fullName>
    </submittedName>
</protein>
<accession>A0A075VB37</accession>
<feature type="region of interest" description="Disordered" evidence="1">
    <location>
        <begin position="131"/>
        <end position="190"/>
    </location>
</feature>
<dbReference type="EMBL" id="CP008953">
    <property type="protein sequence ID" value="AIG80075.1"/>
    <property type="molecule type" value="Genomic_DNA"/>
</dbReference>
<dbReference type="Proteomes" id="UP000028492">
    <property type="component" value="Chromosome"/>
</dbReference>
<evidence type="ECO:0000313" key="2">
    <source>
        <dbReference type="EMBL" id="AIG80075.1"/>
    </source>
</evidence>
<reference evidence="2 3" key="1">
    <citation type="journal article" date="2014" name="J. Biotechnol.">
        <title>Complete genome sequence of the actinobacterium Amycolatopsis japonica MG417-CF17(T) (=DSM 44213T) producing (S,S)-N,N'-ethylenediaminedisuccinic acid.</title>
        <authorList>
            <person name="Stegmann E."/>
            <person name="Albersmeier A."/>
            <person name="Spohn M."/>
            <person name="Gert H."/>
            <person name="Weber T."/>
            <person name="Wohlleben W."/>
            <person name="Kalinowski J."/>
            <person name="Ruckert C."/>
        </authorList>
    </citation>
    <scope>NUCLEOTIDE SEQUENCE [LARGE SCALE GENOMIC DNA]</scope>
    <source>
        <strain evidence="3">MG417-CF17 (DSM 44213)</strain>
    </source>
</reference>
<sequence length="190" mass="20768">MSAEFEQLVAQFDKFQSQLQNVDDRLANVGGMQDELGRIEATASSSDRSVTVVAGPGGAIMDVKFTEDALRQRPDALSAALMSTIQQAVAEAARKQATIVEEHMGDDLNLVDQVLETQADLFGTTVEEMRARMEEESPSRPAAEQQADDYSERSVLKSADEPQRPQTPPPPASSPSDGDRFLKNLFDDDH</sequence>